<evidence type="ECO:0000313" key="3">
    <source>
        <dbReference type="Proteomes" id="UP000027725"/>
    </source>
</evidence>
<reference evidence="2 3" key="1">
    <citation type="submission" date="2014-03" db="EMBL/GenBank/DDBJ databases">
        <title>The draft genome sequence of Thioclava dalianensis DLFJ1-1.</title>
        <authorList>
            <person name="Lai Q."/>
            <person name="Shao Z."/>
        </authorList>
    </citation>
    <scope>NUCLEOTIDE SEQUENCE [LARGE SCALE GENOMIC DNA]</scope>
    <source>
        <strain evidence="2 3">DLFJ1-1</strain>
    </source>
</reference>
<dbReference type="AlphaFoldDB" id="A0A074TAI0"/>
<dbReference type="InterPro" id="IPR008490">
    <property type="entry name" value="Transposase_InsH_N"/>
</dbReference>
<dbReference type="PANTHER" id="PTHR35604">
    <property type="entry name" value="TRANSPOSASE INSH FOR INSERTION SEQUENCE ELEMENT IS5A-RELATED"/>
    <property type="match status" value="1"/>
</dbReference>
<dbReference type="STRING" id="1185766.SAMN05216224_11054"/>
<evidence type="ECO:0000313" key="2">
    <source>
        <dbReference type="EMBL" id="KEP68761.1"/>
    </source>
</evidence>
<accession>A0A074TAI0</accession>
<protein>
    <submittedName>
        <fullName evidence="2">Transposase</fullName>
    </submittedName>
</protein>
<comment type="caution">
    <text evidence="2">The sequence shown here is derived from an EMBL/GenBank/DDBJ whole genome shotgun (WGS) entry which is preliminary data.</text>
</comment>
<feature type="domain" description="Transposase InsH N-terminal" evidence="1">
    <location>
        <begin position="16"/>
        <end position="106"/>
    </location>
</feature>
<sequence>MPKQPALPGLRDAMKKKRTRRELFLAEMDAVVPWVRLLALIVPHYPKAGPKGGRPPMALEVMLRVYFLRNWYALSDPMAEETLYDSQAMRRFAGIELGDDRIPDETHQLLPTPADRF</sequence>
<dbReference type="EMBL" id="JHEH01000024">
    <property type="protein sequence ID" value="KEP68761.1"/>
    <property type="molecule type" value="Genomic_DNA"/>
</dbReference>
<keyword evidence="3" id="KW-1185">Reference proteome</keyword>
<name>A0A074TAI0_9RHOB</name>
<dbReference type="eggNOG" id="COG3039">
    <property type="taxonomic scope" value="Bacteria"/>
</dbReference>
<evidence type="ECO:0000259" key="1">
    <source>
        <dbReference type="Pfam" id="PF05598"/>
    </source>
</evidence>
<gene>
    <name evidence="2" type="ORF">DL1_08855</name>
</gene>
<dbReference type="PANTHER" id="PTHR35604:SF2">
    <property type="entry name" value="TRANSPOSASE INSH FOR INSERTION SEQUENCE ELEMENT IS5A-RELATED"/>
    <property type="match status" value="1"/>
</dbReference>
<dbReference type="Proteomes" id="UP000027725">
    <property type="component" value="Unassembled WGS sequence"/>
</dbReference>
<dbReference type="Pfam" id="PF05598">
    <property type="entry name" value="DUF772"/>
    <property type="match status" value="1"/>
</dbReference>
<organism evidence="2 3">
    <name type="scientific">Thioclava dalianensis</name>
    <dbReference type="NCBI Taxonomy" id="1185766"/>
    <lineage>
        <taxon>Bacteria</taxon>
        <taxon>Pseudomonadati</taxon>
        <taxon>Pseudomonadota</taxon>
        <taxon>Alphaproteobacteria</taxon>
        <taxon>Rhodobacterales</taxon>
        <taxon>Paracoccaceae</taxon>
        <taxon>Thioclava</taxon>
    </lineage>
</organism>
<proteinExistence type="predicted"/>